<name>A0A1G8X0L7_9BACI</name>
<dbReference type="NCBIfam" id="TIGR00254">
    <property type="entry name" value="GGDEF"/>
    <property type="match status" value="1"/>
</dbReference>
<dbReference type="InterPro" id="IPR029787">
    <property type="entry name" value="Nucleotide_cyclase"/>
</dbReference>
<dbReference type="OrthoDB" id="9759607at2"/>
<dbReference type="SMART" id="SM00267">
    <property type="entry name" value="GGDEF"/>
    <property type="match status" value="1"/>
</dbReference>
<dbReference type="FunFam" id="3.30.70.270:FF:000001">
    <property type="entry name" value="Diguanylate cyclase domain protein"/>
    <property type="match status" value="1"/>
</dbReference>
<dbReference type="PROSITE" id="PS50887">
    <property type="entry name" value="GGDEF"/>
    <property type="match status" value="1"/>
</dbReference>
<feature type="transmembrane region" description="Helical" evidence="1">
    <location>
        <begin position="96"/>
        <end position="112"/>
    </location>
</feature>
<dbReference type="Proteomes" id="UP000198694">
    <property type="component" value="Unassembled WGS sequence"/>
</dbReference>
<keyword evidence="4" id="KW-1185">Reference proteome</keyword>
<dbReference type="EMBL" id="FNFL01000001">
    <property type="protein sequence ID" value="SDJ83877.1"/>
    <property type="molecule type" value="Genomic_DNA"/>
</dbReference>
<feature type="transmembrane region" description="Helical" evidence="1">
    <location>
        <begin position="15"/>
        <end position="37"/>
    </location>
</feature>
<organism evidence="3 4">
    <name type="scientific">Sediminibacillus albus</name>
    <dbReference type="NCBI Taxonomy" id="407036"/>
    <lineage>
        <taxon>Bacteria</taxon>
        <taxon>Bacillati</taxon>
        <taxon>Bacillota</taxon>
        <taxon>Bacilli</taxon>
        <taxon>Bacillales</taxon>
        <taxon>Bacillaceae</taxon>
        <taxon>Sediminibacillus</taxon>
    </lineage>
</organism>
<dbReference type="RefSeq" id="WP_093211744.1">
    <property type="nucleotide sequence ID" value="NZ_FNFL01000001.1"/>
</dbReference>
<dbReference type="STRING" id="407036.SAMN05216243_1084"/>
<protein>
    <submittedName>
        <fullName evidence="3">Diguanylate cyclase (GGDEF) domain-containing protein</fullName>
    </submittedName>
</protein>
<sequence>MRPLKLRQFKLEEKLFIYILLFIIFVSATSITINILVDYPFGVNYKWIGSITISLVALYFASKKMYMKQFQVVIFICIIYFLLPMGWISAGGPNNFSIAYFFLICITVNYLFTGRTRVIFIFSLIAIFCFLVLLHNQLPSFFPVYSKQQNLYDMIVQVPLTLLMASFLLRQFASAYRQERNKLKSYSDLLNEQNKLLEKLTFTDELTQLFNRRYLFQKLEEYKQEERKIIVLILDIDNFKQINDRYGHETGDKALIRFANLLKEELADTRTVGRYGGDEFLVLIDEMDAAQCRELIDHLLEKVHKMQFNEKIKLSASGGMAFFDGKTSIREVLANADQLLYQVKVSGKNNILFDEKPDL</sequence>
<dbReference type="PANTHER" id="PTHR45138:SF9">
    <property type="entry name" value="DIGUANYLATE CYCLASE DGCM-RELATED"/>
    <property type="match status" value="1"/>
</dbReference>
<keyword evidence="1" id="KW-0472">Membrane</keyword>
<evidence type="ECO:0000313" key="4">
    <source>
        <dbReference type="Proteomes" id="UP000198694"/>
    </source>
</evidence>
<proteinExistence type="predicted"/>
<dbReference type="InterPro" id="IPR043128">
    <property type="entry name" value="Rev_trsase/Diguanyl_cyclase"/>
</dbReference>
<dbReference type="GO" id="GO:0052621">
    <property type="term" value="F:diguanylate cyclase activity"/>
    <property type="evidence" value="ECO:0007669"/>
    <property type="project" value="TreeGrafter"/>
</dbReference>
<dbReference type="Gene3D" id="3.30.70.270">
    <property type="match status" value="1"/>
</dbReference>
<dbReference type="Pfam" id="PF00990">
    <property type="entry name" value="GGDEF"/>
    <property type="match status" value="1"/>
</dbReference>
<feature type="domain" description="GGDEF" evidence="2">
    <location>
        <begin position="227"/>
        <end position="356"/>
    </location>
</feature>
<reference evidence="3 4" key="1">
    <citation type="submission" date="2016-10" db="EMBL/GenBank/DDBJ databases">
        <authorList>
            <person name="de Groot N.N."/>
        </authorList>
    </citation>
    <scope>NUCLEOTIDE SEQUENCE [LARGE SCALE GENOMIC DNA]</scope>
    <source>
        <strain evidence="3 4">CGMCC 1.6502</strain>
    </source>
</reference>
<evidence type="ECO:0000313" key="3">
    <source>
        <dbReference type="EMBL" id="SDJ83877.1"/>
    </source>
</evidence>
<dbReference type="SUPFAM" id="SSF55073">
    <property type="entry name" value="Nucleotide cyclase"/>
    <property type="match status" value="1"/>
</dbReference>
<accession>A0A1G8X0L7</accession>
<dbReference type="InterPro" id="IPR000160">
    <property type="entry name" value="GGDEF_dom"/>
</dbReference>
<feature type="transmembrane region" description="Helical" evidence="1">
    <location>
        <begin position="119"/>
        <end position="135"/>
    </location>
</feature>
<feature type="transmembrane region" description="Helical" evidence="1">
    <location>
        <begin position="155"/>
        <end position="173"/>
    </location>
</feature>
<dbReference type="PANTHER" id="PTHR45138">
    <property type="entry name" value="REGULATORY COMPONENTS OF SENSORY TRANSDUCTION SYSTEM"/>
    <property type="match status" value="1"/>
</dbReference>
<feature type="transmembrane region" description="Helical" evidence="1">
    <location>
        <begin position="72"/>
        <end position="90"/>
    </location>
</feature>
<keyword evidence="1" id="KW-1133">Transmembrane helix</keyword>
<evidence type="ECO:0000259" key="2">
    <source>
        <dbReference type="PROSITE" id="PS50887"/>
    </source>
</evidence>
<gene>
    <name evidence="3" type="ORF">SAMN05216243_1084</name>
</gene>
<dbReference type="InterPro" id="IPR050469">
    <property type="entry name" value="Diguanylate_Cyclase"/>
</dbReference>
<dbReference type="CDD" id="cd01949">
    <property type="entry name" value="GGDEF"/>
    <property type="match status" value="1"/>
</dbReference>
<dbReference type="AlphaFoldDB" id="A0A1G8X0L7"/>
<evidence type="ECO:0000256" key="1">
    <source>
        <dbReference type="SAM" id="Phobius"/>
    </source>
</evidence>
<keyword evidence="1" id="KW-0812">Transmembrane</keyword>